<reference evidence="2 3" key="1">
    <citation type="journal article" date="2019" name="Fungal Biol. Biotechnol.">
        <title>Draft genome sequence of fastidious pathogen Ceratobasidium theobromae, which causes vascular-streak dieback in Theobroma cacao.</title>
        <authorList>
            <person name="Ali S.S."/>
            <person name="Asman A."/>
            <person name="Shao J."/>
            <person name="Firmansyah A.P."/>
            <person name="Susilo A.W."/>
            <person name="Rosmana A."/>
            <person name="McMahon P."/>
            <person name="Junaid M."/>
            <person name="Guest D."/>
            <person name="Kheng T.Y."/>
            <person name="Meinhardt L.W."/>
            <person name="Bailey B.A."/>
        </authorList>
    </citation>
    <scope>NUCLEOTIDE SEQUENCE [LARGE SCALE GENOMIC DNA]</scope>
    <source>
        <strain evidence="2 3">CT2</strain>
    </source>
</reference>
<protein>
    <recommendedName>
        <fullName evidence="4">Myb-like domain-containing protein</fullName>
    </recommendedName>
</protein>
<feature type="region of interest" description="Disordered" evidence="1">
    <location>
        <begin position="319"/>
        <end position="360"/>
    </location>
</feature>
<dbReference type="Proteomes" id="UP000383932">
    <property type="component" value="Unassembled WGS sequence"/>
</dbReference>
<gene>
    <name evidence="2" type="ORF">CTheo_2260</name>
</gene>
<name>A0A5N5QRF7_9AGAM</name>
<feature type="region of interest" description="Disordered" evidence="1">
    <location>
        <begin position="79"/>
        <end position="245"/>
    </location>
</feature>
<keyword evidence="3" id="KW-1185">Reference proteome</keyword>
<dbReference type="EMBL" id="SSOP01000022">
    <property type="protein sequence ID" value="KAB5594330.1"/>
    <property type="molecule type" value="Genomic_DNA"/>
</dbReference>
<feature type="compositionally biased region" description="Low complexity" evidence="1">
    <location>
        <begin position="184"/>
        <end position="199"/>
    </location>
</feature>
<dbReference type="OrthoDB" id="3194584at2759"/>
<proteinExistence type="predicted"/>
<sequence>MGEEASTACLHGSASSPRLLFLPTTTMTPPAHYPRARIPMRGWTCITYTLMSCEESAAPAPPRSRAFFDVVLGTSPPSPALAAQLAPVPMPRSPTPDCDTDESDRESDPEPSRQRVLVMLKSETHWEPAIPTSDVRGTSPDTSCEETRRQFDMEYSTHKNPMPKRALRSKPKPEPLRKSSRLATRPTTPQDDPSTTDTRSLARRPKRRPEPKSRPEPRSTSSPAPQPTSIAYPPDDPPPPAPTHIVSLRPGYNAYTPEDKQWFLDFVAWVFRQNVHAGKAEICQDIFHQAPHHRLESWKSYWRDHISQVEALRNMARGGLDKPAQPARGTARINYSPRPSSSGTETDSDIISTPKMTHAPVGEANKSSLWKLAELAEIELNVATGAPNRQSRPGSFKRRALDIDSEVAHTKRPRY</sequence>
<feature type="region of interest" description="Disordered" evidence="1">
    <location>
        <begin position="383"/>
        <end position="415"/>
    </location>
</feature>
<evidence type="ECO:0000313" key="2">
    <source>
        <dbReference type="EMBL" id="KAB5594330.1"/>
    </source>
</evidence>
<accession>A0A5N5QRF7</accession>
<evidence type="ECO:0000313" key="3">
    <source>
        <dbReference type="Proteomes" id="UP000383932"/>
    </source>
</evidence>
<feature type="compositionally biased region" description="Polar residues" evidence="1">
    <location>
        <begin position="337"/>
        <end position="355"/>
    </location>
</feature>
<feature type="compositionally biased region" description="Basic and acidic residues" evidence="1">
    <location>
        <begin position="208"/>
        <end position="217"/>
    </location>
</feature>
<feature type="compositionally biased region" description="Basic and acidic residues" evidence="1">
    <location>
        <begin position="399"/>
        <end position="409"/>
    </location>
</feature>
<feature type="compositionally biased region" description="Basic and acidic residues" evidence="1">
    <location>
        <begin position="145"/>
        <end position="157"/>
    </location>
</feature>
<feature type="compositionally biased region" description="Basic residues" evidence="1">
    <location>
        <begin position="161"/>
        <end position="170"/>
    </location>
</feature>
<evidence type="ECO:0000256" key="1">
    <source>
        <dbReference type="SAM" id="MobiDB-lite"/>
    </source>
</evidence>
<evidence type="ECO:0008006" key="4">
    <source>
        <dbReference type="Google" id="ProtNLM"/>
    </source>
</evidence>
<organism evidence="2 3">
    <name type="scientific">Ceratobasidium theobromae</name>
    <dbReference type="NCBI Taxonomy" id="1582974"/>
    <lineage>
        <taxon>Eukaryota</taxon>
        <taxon>Fungi</taxon>
        <taxon>Dikarya</taxon>
        <taxon>Basidiomycota</taxon>
        <taxon>Agaricomycotina</taxon>
        <taxon>Agaricomycetes</taxon>
        <taxon>Cantharellales</taxon>
        <taxon>Ceratobasidiaceae</taxon>
        <taxon>Ceratobasidium</taxon>
    </lineage>
</organism>
<dbReference type="AlphaFoldDB" id="A0A5N5QRF7"/>
<comment type="caution">
    <text evidence="2">The sequence shown here is derived from an EMBL/GenBank/DDBJ whole genome shotgun (WGS) entry which is preliminary data.</text>
</comment>